<dbReference type="InterPro" id="IPR024079">
    <property type="entry name" value="MetalloPept_cat_dom_sf"/>
</dbReference>
<reference evidence="11" key="1">
    <citation type="submission" date="2023-08" db="EMBL/GenBank/DDBJ databases">
        <title>Reference Genome Resource for the Citrus Pathogen Phytophthora citrophthora.</title>
        <authorList>
            <person name="Moller H."/>
            <person name="Coetzee B."/>
            <person name="Rose L.J."/>
            <person name="Van Niekerk J.M."/>
        </authorList>
    </citation>
    <scope>NUCLEOTIDE SEQUENCE</scope>
    <source>
        <strain evidence="11">STE-U-9442</strain>
    </source>
</reference>
<feature type="signal peptide" evidence="8">
    <location>
        <begin position="1"/>
        <end position="22"/>
    </location>
</feature>
<dbReference type="InterPro" id="IPR000718">
    <property type="entry name" value="Peptidase_M13"/>
</dbReference>
<evidence type="ECO:0000259" key="10">
    <source>
        <dbReference type="Pfam" id="PF05649"/>
    </source>
</evidence>
<dbReference type="GO" id="GO:0004222">
    <property type="term" value="F:metalloendopeptidase activity"/>
    <property type="evidence" value="ECO:0007669"/>
    <property type="project" value="InterPro"/>
</dbReference>
<evidence type="ECO:0000256" key="8">
    <source>
        <dbReference type="SAM" id="SignalP"/>
    </source>
</evidence>
<dbReference type="Gene3D" id="1.10.1380.10">
    <property type="entry name" value="Neutral endopeptidase , domain2"/>
    <property type="match status" value="1"/>
</dbReference>
<dbReference type="GO" id="GO:0005886">
    <property type="term" value="C:plasma membrane"/>
    <property type="evidence" value="ECO:0007669"/>
    <property type="project" value="TreeGrafter"/>
</dbReference>
<organism evidence="11 12">
    <name type="scientific">Phytophthora citrophthora</name>
    <dbReference type="NCBI Taxonomy" id="4793"/>
    <lineage>
        <taxon>Eukaryota</taxon>
        <taxon>Sar</taxon>
        <taxon>Stramenopiles</taxon>
        <taxon>Oomycota</taxon>
        <taxon>Peronosporomycetes</taxon>
        <taxon>Peronosporales</taxon>
        <taxon>Peronosporaceae</taxon>
        <taxon>Phytophthora</taxon>
    </lineage>
</organism>
<comment type="similarity">
    <text evidence="2">Belongs to the peptidase M13 family.</text>
</comment>
<protein>
    <submittedName>
        <fullName evidence="11">Membrane metallo-endopeptidase-like 1</fullName>
    </submittedName>
</protein>
<dbReference type="Pfam" id="PF05649">
    <property type="entry name" value="Peptidase_M13_N"/>
    <property type="match status" value="1"/>
</dbReference>
<comment type="caution">
    <text evidence="11">The sequence shown here is derived from an EMBL/GenBank/DDBJ whole genome shotgun (WGS) entry which is preliminary data.</text>
</comment>
<keyword evidence="4" id="KW-0479">Metal-binding</keyword>
<accession>A0AAD9LE88</accession>
<keyword evidence="8" id="KW-0732">Signal</keyword>
<dbReference type="GO" id="GO:0016485">
    <property type="term" value="P:protein processing"/>
    <property type="evidence" value="ECO:0007669"/>
    <property type="project" value="TreeGrafter"/>
</dbReference>
<keyword evidence="7" id="KW-0482">Metalloprotease</keyword>
<evidence type="ECO:0000256" key="4">
    <source>
        <dbReference type="ARBA" id="ARBA00022723"/>
    </source>
</evidence>
<keyword evidence="5" id="KW-0378">Hydrolase</keyword>
<dbReference type="InterPro" id="IPR008753">
    <property type="entry name" value="Peptidase_M13_N"/>
</dbReference>
<feature type="domain" description="Peptidase M13 N-terminal" evidence="10">
    <location>
        <begin position="37"/>
        <end position="411"/>
    </location>
</feature>
<evidence type="ECO:0000313" key="11">
    <source>
        <dbReference type="EMBL" id="KAK1932304.1"/>
    </source>
</evidence>
<keyword evidence="12" id="KW-1185">Reference proteome</keyword>
<dbReference type="GO" id="GO:0046872">
    <property type="term" value="F:metal ion binding"/>
    <property type="evidence" value="ECO:0007669"/>
    <property type="project" value="UniProtKB-KW"/>
</dbReference>
<dbReference type="PRINTS" id="PR00786">
    <property type="entry name" value="NEPRILYSIN"/>
</dbReference>
<evidence type="ECO:0000256" key="5">
    <source>
        <dbReference type="ARBA" id="ARBA00022801"/>
    </source>
</evidence>
<dbReference type="Gene3D" id="3.40.390.10">
    <property type="entry name" value="Collagenase (Catalytic Domain)"/>
    <property type="match status" value="1"/>
</dbReference>
<dbReference type="PANTHER" id="PTHR11733">
    <property type="entry name" value="ZINC METALLOPROTEASE FAMILY M13 NEPRILYSIN-RELATED"/>
    <property type="match status" value="1"/>
</dbReference>
<dbReference type="PROSITE" id="PS51885">
    <property type="entry name" value="NEPRILYSIN"/>
    <property type="match status" value="1"/>
</dbReference>
<evidence type="ECO:0000256" key="7">
    <source>
        <dbReference type="ARBA" id="ARBA00023049"/>
    </source>
</evidence>
<feature type="chain" id="PRO_5042268926" evidence="8">
    <location>
        <begin position="23"/>
        <end position="670"/>
    </location>
</feature>
<dbReference type="Pfam" id="PF01431">
    <property type="entry name" value="Peptidase_M13"/>
    <property type="match status" value="1"/>
</dbReference>
<name>A0AAD9LE88_9STRA</name>
<proteinExistence type="inferred from homology"/>
<evidence type="ECO:0000256" key="6">
    <source>
        <dbReference type="ARBA" id="ARBA00022833"/>
    </source>
</evidence>
<gene>
    <name evidence="11" type="ORF">P3T76_012298</name>
</gene>
<keyword evidence="3" id="KW-0645">Protease</keyword>
<dbReference type="SUPFAM" id="SSF55486">
    <property type="entry name" value="Metalloproteases ('zincins'), catalytic domain"/>
    <property type="match status" value="1"/>
</dbReference>
<sequence length="670" mass="73821">MKLFSIVGCGLLLSPLLVVSRALPDKVASLMDTSIDPCDDFYRFSCGNWLDTQGINADTGAVQYSFDTAQDAMDSLLIQAIANDSASLPGALFQSCMDMDARNALGAEPLQSGLQSIVSTRSKEELFKVAGRLARTGADFITNVNPDSSLQNSSQNILWVSQADLTLDDEYYENPQVLAFVEKNLSVYASTILNLSAFELDGSEYSNYGDVVLDVEKQLIELQMYAQLDPVSADSYYLFAYKEAAANYPLVFGAYAEGMQLLDDAPALTEDSDVALLSLAYFEKAEELVSLVSLDALKVYVAFAYVNNFAKFLSQPFLDAHIEFFRGVILGAEVSQSMEKMCVYNVVDLLPAHAGAAYVDHLDDVKQTGEAFVTMLEEIIQAMIDNIKTLDWLDDMTRTSALAKLATLDAMYLEPDHEQLEKEAEGLAKLDPTAFFANVDLIYTSQYVALTWAIGADVDRDEWGMSAASINAYYSPYNNQIVFPIGIMQSPFFDPHTSTAQMFGALGVVVGHEITHGFDNSGSNFDANGNWNAWWTSLTATEFELRAQCMIDQYSSFYTEAEDEEDLIPVDGKMTLGENIADNGGLHMAFNAYRNRESSSDDDQLFFLSYAQTWCGKQRDEFAVDSYITNVHATGEARVNGAAMNSKAFATAFNCPSDSPMNPSDKCILW</sequence>
<evidence type="ECO:0000256" key="1">
    <source>
        <dbReference type="ARBA" id="ARBA00001947"/>
    </source>
</evidence>
<evidence type="ECO:0000259" key="9">
    <source>
        <dbReference type="Pfam" id="PF01431"/>
    </source>
</evidence>
<feature type="domain" description="Peptidase M13 C-terminal" evidence="9">
    <location>
        <begin position="471"/>
        <end position="667"/>
    </location>
</feature>
<dbReference type="PANTHER" id="PTHR11733:SF167">
    <property type="entry name" value="FI17812P1-RELATED"/>
    <property type="match status" value="1"/>
</dbReference>
<dbReference type="CDD" id="cd08662">
    <property type="entry name" value="M13"/>
    <property type="match status" value="1"/>
</dbReference>
<dbReference type="InterPro" id="IPR042089">
    <property type="entry name" value="Peptidase_M13_dom_2"/>
</dbReference>
<dbReference type="EMBL" id="JASMQC010000030">
    <property type="protein sequence ID" value="KAK1932304.1"/>
    <property type="molecule type" value="Genomic_DNA"/>
</dbReference>
<comment type="cofactor">
    <cofactor evidence="1">
        <name>Zn(2+)</name>
        <dbReference type="ChEBI" id="CHEBI:29105"/>
    </cofactor>
</comment>
<dbReference type="AlphaFoldDB" id="A0AAD9LE88"/>
<evidence type="ECO:0000313" key="12">
    <source>
        <dbReference type="Proteomes" id="UP001259832"/>
    </source>
</evidence>
<evidence type="ECO:0000256" key="2">
    <source>
        <dbReference type="ARBA" id="ARBA00007357"/>
    </source>
</evidence>
<keyword evidence="6" id="KW-0862">Zinc</keyword>
<dbReference type="InterPro" id="IPR018497">
    <property type="entry name" value="Peptidase_M13_C"/>
</dbReference>
<evidence type="ECO:0000256" key="3">
    <source>
        <dbReference type="ARBA" id="ARBA00022670"/>
    </source>
</evidence>
<dbReference type="Proteomes" id="UP001259832">
    <property type="component" value="Unassembled WGS sequence"/>
</dbReference>